<organism evidence="3 4">
    <name type="scientific">Aeoliella mucimassa</name>
    <dbReference type="NCBI Taxonomy" id="2527972"/>
    <lineage>
        <taxon>Bacteria</taxon>
        <taxon>Pseudomonadati</taxon>
        <taxon>Planctomycetota</taxon>
        <taxon>Planctomycetia</taxon>
        <taxon>Pirellulales</taxon>
        <taxon>Lacipirellulaceae</taxon>
        <taxon>Aeoliella</taxon>
    </lineage>
</organism>
<dbReference type="InterPro" id="IPR013424">
    <property type="entry name" value="Ice-binding_C"/>
</dbReference>
<feature type="signal peptide" evidence="1">
    <location>
        <begin position="1"/>
        <end position="25"/>
    </location>
</feature>
<keyword evidence="4" id="KW-1185">Reference proteome</keyword>
<protein>
    <submittedName>
        <fullName evidence="3">PEP-CTERM motif protein</fullName>
    </submittedName>
</protein>
<gene>
    <name evidence="3" type="ORF">Pan181_32790</name>
</gene>
<dbReference type="Pfam" id="PF07589">
    <property type="entry name" value="PEP-CTERM"/>
    <property type="match status" value="1"/>
</dbReference>
<sequence precursor="true">MSWSFRPVLALVAGLLALAAVPASAFELTQSYTISPQTLAGPSDTALNGVPFSLSVDVDQFDPALGALTSVVVDFDMDYLLEGTTTTGGSLSGSVGGTLYWDSQAFGGGGNGIGGGGGPGPLLLPFEVAGVAGGPSFNTAWAIGTGTSLLEYTGTANVTPTGFEGNTLGLAAGTFEVTYTYVPEPSTVLLLVGGLGAVAFAARRR</sequence>
<evidence type="ECO:0000313" key="4">
    <source>
        <dbReference type="Proteomes" id="UP000315750"/>
    </source>
</evidence>
<feature type="chain" id="PRO_5022113435" evidence="1">
    <location>
        <begin position="26"/>
        <end position="205"/>
    </location>
</feature>
<dbReference type="NCBIfam" id="TIGR02595">
    <property type="entry name" value="PEP_CTERM"/>
    <property type="match status" value="1"/>
</dbReference>
<keyword evidence="1" id="KW-0732">Signal</keyword>
<dbReference type="Proteomes" id="UP000315750">
    <property type="component" value="Chromosome"/>
</dbReference>
<dbReference type="RefSeq" id="WP_145247971.1">
    <property type="nucleotide sequence ID" value="NZ_CP036278.1"/>
</dbReference>
<dbReference type="EMBL" id="CP036278">
    <property type="protein sequence ID" value="QDU57065.1"/>
    <property type="molecule type" value="Genomic_DNA"/>
</dbReference>
<feature type="domain" description="Ice-binding protein C-terminal" evidence="2">
    <location>
        <begin position="182"/>
        <end position="205"/>
    </location>
</feature>
<proteinExistence type="predicted"/>
<name>A0A518AQT0_9BACT</name>
<dbReference type="AlphaFoldDB" id="A0A518AQT0"/>
<accession>A0A518AQT0</accession>
<evidence type="ECO:0000256" key="1">
    <source>
        <dbReference type="SAM" id="SignalP"/>
    </source>
</evidence>
<evidence type="ECO:0000313" key="3">
    <source>
        <dbReference type="EMBL" id="QDU57065.1"/>
    </source>
</evidence>
<evidence type="ECO:0000259" key="2">
    <source>
        <dbReference type="Pfam" id="PF07589"/>
    </source>
</evidence>
<dbReference type="KEGG" id="amuc:Pan181_32790"/>
<reference evidence="3 4" key="1">
    <citation type="submission" date="2019-02" db="EMBL/GenBank/DDBJ databases">
        <title>Deep-cultivation of Planctomycetes and their phenomic and genomic characterization uncovers novel biology.</title>
        <authorList>
            <person name="Wiegand S."/>
            <person name="Jogler M."/>
            <person name="Boedeker C."/>
            <person name="Pinto D."/>
            <person name="Vollmers J."/>
            <person name="Rivas-Marin E."/>
            <person name="Kohn T."/>
            <person name="Peeters S.H."/>
            <person name="Heuer A."/>
            <person name="Rast P."/>
            <person name="Oberbeckmann S."/>
            <person name="Bunk B."/>
            <person name="Jeske O."/>
            <person name="Meyerdierks A."/>
            <person name="Storesund J.E."/>
            <person name="Kallscheuer N."/>
            <person name="Luecker S."/>
            <person name="Lage O.M."/>
            <person name="Pohl T."/>
            <person name="Merkel B.J."/>
            <person name="Hornburger P."/>
            <person name="Mueller R.-W."/>
            <person name="Bruemmer F."/>
            <person name="Labrenz M."/>
            <person name="Spormann A.M."/>
            <person name="Op den Camp H."/>
            <person name="Overmann J."/>
            <person name="Amann R."/>
            <person name="Jetten M.S.M."/>
            <person name="Mascher T."/>
            <person name="Medema M.H."/>
            <person name="Devos D.P."/>
            <person name="Kaster A.-K."/>
            <person name="Ovreas L."/>
            <person name="Rohde M."/>
            <person name="Galperin M.Y."/>
            <person name="Jogler C."/>
        </authorList>
    </citation>
    <scope>NUCLEOTIDE SEQUENCE [LARGE SCALE GENOMIC DNA]</scope>
    <source>
        <strain evidence="3 4">Pan181</strain>
    </source>
</reference>